<dbReference type="SUPFAM" id="SSF52091">
    <property type="entry name" value="SpoIIaa-like"/>
    <property type="match status" value="1"/>
</dbReference>
<keyword evidence="5" id="KW-1185">Reference proteome</keyword>
<dbReference type="PANTHER" id="PTHR33495">
    <property type="entry name" value="ANTI-SIGMA FACTOR ANTAGONIST TM_1081-RELATED-RELATED"/>
    <property type="match status" value="1"/>
</dbReference>
<evidence type="ECO:0000256" key="1">
    <source>
        <dbReference type="ARBA" id="ARBA00009013"/>
    </source>
</evidence>
<protein>
    <recommendedName>
        <fullName evidence="2">Anti-sigma factor antagonist</fullName>
    </recommendedName>
</protein>
<reference evidence="4 5" key="1">
    <citation type="submission" date="2023-07" db="EMBL/GenBank/DDBJ databases">
        <title>Genomic Encyclopedia of Type Strains, Phase IV (KMG-IV): sequencing the most valuable type-strain genomes for metagenomic binning, comparative biology and taxonomic classification.</title>
        <authorList>
            <person name="Goeker M."/>
        </authorList>
    </citation>
    <scope>NUCLEOTIDE SEQUENCE [LARGE SCALE GENOMIC DNA]</scope>
    <source>
        <strain evidence="4 5">DSM 19154</strain>
    </source>
</reference>
<dbReference type="PANTHER" id="PTHR33495:SF2">
    <property type="entry name" value="ANTI-SIGMA FACTOR ANTAGONIST TM_1081-RELATED"/>
    <property type="match status" value="1"/>
</dbReference>
<dbReference type="Gene3D" id="3.30.750.24">
    <property type="entry name" value="STAS domain"/>
    <property type="match status" value="1"/>
</dbReference>
<feature type="domain" description="STAS" evidence="3">
    <location>
        <begin position="2"/>
        <end position="108"/>
    </location>
</feature>
<accession>A0ABT9YJ40</accession>
<name>A0ABT9YJ40_9BACI</name>
<dbReference type="InterPro" id="IPR002645">
    <property type="entry name" value="STAS_dom"/>
</dbReference>
<dbReference type="InterPro" id="IPR003658">
    <property type="entry name" value="Anti-sigma_ant"/>
</dbReference>
<proteinExistence type="inferred from homology"/>
<dbReference type="RefSeq" id="WP_306983193.1">
    <property type="nucleotide sequence ID" value="NZ_JAUSUA010000003.1"/>
</dbReference>
<comment type="similarity">
    <text evidence="1 2">Belongs to the anti-sigma-factor antagonist family.</text>
</comment>
<organism evidence="4 5">
    <name type="scientific">Alkalicoccobacillus murimartini</name>
    <dbReference type="NCBI Taxonomy" id="171685"/>
    <lineage>
        <taxon>Bacteria</taxon>
        <taxon>Bacillati</taxon>
        <taxon>Bacillota</taxon>
        <taxon>Bacilli</taxon>
        <taxon>Bacillales</taxon>
        <taxon>Bacillaceae</taxon>
        <taxon>Alkalicoccobacillus</taxon>
    </lineage>
</organism>
<evidence type="ECO:0000259" key="3">
    <source>
        <dbReference type="PROSITE" id="PS50801"/>
    </source>
</evidence>
<gene>
    <name evidence="4" type="ORF">J2S05_002500</name>
</gene>
<dbReference type="Proteomes" id="UP001225034">
    <property type="component" value="Unassembled WGS sequence"/>
</dbReference>
<sequence>MIDFSTEKKEETLYIELHGDLDIDGTEKIENELVPILEKQKEIFLDFSDVPFVDSSGIGLLIHLIESLKEQHITIKLYNIREDVLSVFTILQVSEIIGEDIIVTSLEA</sequence>
<dbReference type="Pfam" id="PF01740">
    <property type="entry name" value="STAS"/>
    <property type="match status" value="1"/>
</dbReference>
<comment type="caution">
    <text evidence="4">The sequence shown here is derived from an EMBL/GenBank/DDBJ whole genome shotgun (WGS) entry which is preliminary data.</text>
</comment>
<evidence type="ECO:0000313" key="5">
    <source>
        <dbReference type="Proteomes" id="UP001225034"/>
    </source>
</evidence>
<dbReference type="EMBL" id="JAUSUA010000003">
    <property type="protein sequence ID" value="MDQ0207699.1"/>
    <property type="molecule type" value="Genomic_DNA"/>
</dbReference>
<dbReference type="InterPro" id="IPR036513">
    <property type="entry name" value="STAS_dom_sf"/>
</dbReference>
<dbReference type="CDD" id="cd07043">
    <property type="entry name" value="STAS_anti-anti-sigma_factors"/>
    <property type="match status" value="1"/>
</dbReference>
<evidence type="ECO:0000256" key="2">
    <source>
        <dbReference type="RuleBase" id="RU003749"/>
    </source>
</evidence>
<dbReference type="NCBIfam" id="TIGR00377">
    <property type="entry name" value="ant_ant_sig"/>
    <property type="match status" value="1"/>
</dbReference>
<dbReference type="PROSITE" id="PS50801">
    <property type="entry name" value="STAS"/>
    <property type="match status" value="1"/>
</dbReference>
<evidence type="ECO:0000313" key="4">
    <source>
        <dbReference type="EMBL" id="MDQ0207699.1"/>
    </source>
</evidence>